<dbReference type="EMBL" id="QREV01000031">
    <property type="protein sequence ID" value="RDU48709.1"/>
    <property type="molecule type" value="Genomic_DNA"/>
</dbReference>
<proteinExistence type="predicted"/>
<dbReference type="CDD" id="cd06850">
    <property type="entry name" value="biotinyl_domain"/>
    <property type="match status" value="1"/>
</dbReference>
<dbReference type="Pfam" id="PF00364">
    <property type="entry name" value="Biotin_lipoyl"/>
    <property type="match status" value="1"/>
</dbReference>
<organism evidence="4 5">
    <name type="scientific">Parabacteroides acidifaciens</name>
    <dbReference type="NCBI Taxonomy" id="2290935"/>
    <lineage>
        <taxon>Bacteria</taxon>
        <taxon>Pseudomonadati</taxon>
        <taxon>Bacteroidota</taxon>
        <taxon>Bacteroidia</taxon>
        <taxon>Bacteroidales</taxon>
        <taxon>Tannerellaceae</taxon>
        <taxon>Parabacteroides</taxon>
    </lineage>
</organism>
<accession>A0A3D8HCJ8</accession>
<comment type="caution">
    <text evidence="4">The sequence shown here is derived from an EMBL/GenBank/DDBJ whole genome shotgun (WGS) entry which is preliminary data.</text>
</comment>
<gene>
    <name evidence="4" type="ORF">DWU89_12965</name>
    <name evidence="3" type="ORF">H8784_12640</name>
</gene>
<sequence>MEIHIGNRVADVSLLGKEGNKVRLCIDGEEHEVDIVMAENGACSLLHDGHSYNAELIRSEGGKNYQVNTFFSSYSVDIIDSQAKYLRMRRNSEEKQGDKIISPMPGKVVKIPVGEGDRLVAGDIVAVIEAMKMQSNYKVSSDCVVREILVKEGDTVNGNQVLMTLDVINQEENAEGTNIQEV</sequence>
<evidence type="ECO:0000313" key="4">
    <source>
        <dbReference type="EMBL" id="RDU48709.1"/>
    </source>
</evidence>
<evidence type="ECO:0000256" key="1">
    <source>
        <dbReference type="ARBA" id="ARBA00023267"/>
    </source>
</evidence>
<dbReference type="InterPro" id="IPR011053">
    <property type="entry name" value="Single_hybrid_motif"/>
</dbReference>
<evidence type="ECO:0000313" key="3">
    <source>
        <dbReference type="EMBL" id="MBC8602558.1"/>
    </source>
</evidence>
<dbReference type="Gene3D" id="2.40.50.100">
    <property type="match status" value="1"/>
</dbReference>
<reference evidence="4 5" key="1">
    <citation type="submission" date="2018-07" db="EMBL/GenBank/DDBJ databases">
        <title>Parabacteroides acidifaciens nov. sp., isolated from human feces.</title>
        <authorList>
            <person name="Wang Y.J."/>
        </authorList>
    </citation>
    <scope>NUCLEOTIDE SEQUENCE [LARGE SCALE GENOMIC DNA]</scope>
    <source>
        <strain evidence="4 5">426-9</strain>
    </source>
</reference>
<dbReference type="AlphaFoldDB" id="A0A3D8HCJ8"/>
<dbReference type="InterPro" id="IPR000089">
    <property type="entry name" value="Biotin_lipoyl"/>
</dbReference>
<dbReference type="Proteomes" id="UP000256321">
    <property type="component" value="Unassembled WGS sequence"/>
</dbReference>
<keyword evidence="1" id="KW-0092">Biotin</keyword>
<evidence type="ECO:0000313" key="5">
    <source>
        <dbReference type="Proteomes" id="UP000256321"/>
    </source>
</evidence>
<reference evidence="3 6" key="2">
    <citation type="submission" date="2020-08" db="EMBL/GenBank/DDBJ databases">
        <title>Genome public.</title>
        <authorList>
            <person name="Liu C."/>
            <person name="Sun Q."/>
        </authorList>
    </citation>
    <scope>NUCLEOTIDE SEQUENCE [LARGE SCALE GENOMIC DNA]</scope>
    <source>
        <strain evidence="3 6">426_9</strain>
    </source>
</reference>
<dbReference type="PANTHER" id="PTHR45266">
    <property type="entry name" value="OXALOACETATE DECARBOXYLASE ALPHA CHAIN"/>
    <property type="match status" value="1"/>
</dbReference>
<protein>
    <submittedName>
        <fullName evidence="4">Acetyl-CoA carboxylase biotin carboxyl carrier protein subunit</fullName>
    </submittedName>
</protein>
<dbReference type="InterPro" id="IPR050709">
    <property type="entry name" value="Biotin_Carboxyl_Carrier/Decarb"/>
</dbReference>
<name>A0A3D8HCJ8_9BACT</name>
<feature type="domain" description="Lipoyl-binding" evidence="2">
    <location>
        <begin position="93"/>
        <end position="166"/>
    </location>
</feature>
<dbReference type="PANTHER" id="PTHR45266:SF3">
    <property type="entry name" value="OXALOACETATE DECARBOXYLASE ALPHA CHAIN"/>
    <property type="match status" value="1"/>
</dbReference>
<keyword evidence="6" id="KW-1185">Reference proteome</keyword>
<dbReference type="Proteomes" id="UP000629596">
    <property type="component" value="Unassembled WGS sequence"/>
</dbReference>
<evidence type="ECO:0000313" key="6">
    <source>
        <dbReference type="Proteomes" id="UP000629596"/>
    </source>
</evidence>
<evidence type="ECO:0000259" key="2">
    <source>
        <dbReference type="PROSITE" id="PS50968"/>
    </source>
</evidence>
<dbReference type="PROSITE" id="PS50968">
    <property type="entry name" value="BIOTINYL_LIPOYL"/>
    <property type="match status" value="1"/>
</dbReference>
<dbReference type="EMBL" id="JACRTI010000031">
    <property type="protein sequence ID" value="MBC8602558.1"/>
    <property type="molecule type" value="Genomic_DNA"/>
</dbReference>
<dbReference type="SUPFAM" id="SSF51230">
    <property type="entry name" value="Single hybrid motif"/>
    <property type="match status" value="1"/>
</dbReference>
<dbReference type="RefSeq" id="WP_115500050.1">
    <property type="nucleotide sequence ID" value="NZ_JACRTI010000031.1"/>
</dbReference>